<organism evidence="2">
    <name type="scientific">Streptomyces sp. NBC_00180</name>
    <dbReference type="NCBI Taxonomy" id="2903632"/>
    <lineage>
        <taxon>Bacteria</taxon>
        <taxon>Bacillati</taxon>
        <taxon>Actinomycetota</taxon>
        <taxon>Actinomycetes</taxon>
        <taxon>Kitasatosporales</taxon>
        <taxon>Streptomycetaceae</taxon>
        <taxon>Streptomyces</taxon>
    </lineage>
</organism>
<evidence type="ECO:0000259" key="1">
    <source>
        <dbReference type="Pfam" id="PF04149"/>
    </source>
</evidence>
<accession>A0AAU1HPP7</accession>
<proteinExistence type="predicted"/>
<dbReference type="EMBL" id="CP108140">
    <property type="protein sequence ID" value="WTP84622.1"/>
    <property type="molecule type" value="Genomic_DNA"/>
</dbReference>
<sequence length="72" mass="7606">MSAHDGRRLSRVDLDGADWRRSSRSSGNGACVEVAAVAGLVAVRDSKNAQGPALVFTPHEWRAFLGGGVSRL</sequence>
<dbReference type="InterPro" id="IPR007278">
    <property type="entry name" value="DUF397"/>
</dbReference>
<gene>
    <name evidence="2" type="ORF">OG477_04210</name>
</gene>
<dbReference type="AlphaFoldDB" id="A0AAU1HPP7"/>
<reference evidence="2" key="1">
    <citation type="submission" date="2022-10" db="EMBL/GenBank/DDBJ databases">
        <title>The complete genomes of actinobacterial strains from the NBC collection.</title>
        <authorList>
            <person name="Joergensen T.S."/>
            <person name="Alvarez Arevalo M."/>
            <person name="Sterndorff E.B."/>
            <person name="Faurdal D."/>
            <person name="Vuksanovic O."/>
            <person name="Mourched A.-S."/>
            <person name="Charusanti P."/>
            <person name="Shaw S."/>
            <person name="Blin K."/>
            <person name="Weber T."/>
        </authorList>
    </citation>
    <scope>NUCLEOTIDE SEQUENCE</scope>
    <source>
        <strain evidence="2">NBC 00180</strain>
    </source>
</reference>
<feature type="domain" description="DUF397" evidence="1">
    <location>
        <begin position="17"/>
        <end position="67"/>
    </location>
</feature>
<name>A0AAU1HPP7_9ACTN</name>
<evidence type="ECO:0000313" key="2">
    <source>
        <dbReference type="EMBL" id="WTP84622.1"/>
    </source>
</evidence>
<protein>
    <submittedName>
        <fullName evidence="2">DUF397 domain-containing protein</fullName>
    </submittedName>
</protein>
<dbReference type="Pfam" id="PF04149">
    <property type="entry name" value="DUF397"/>
    <property type="match status" value="1"/>
</dbReference>